<gene>
    <name evidence="2" type="ORF">ZEAMMB73_Zm00001d042243</name>
</gene>
<reference evidence="2" key="2">
    <citation type="submission" date="2015-12" db="EMBL/GenBank/DDBJ databases">
        <title>Update maize B73 reference genome by single molecule sequencing technologies.</title>
        <authorList>
            <consortium name="Maize Genome Sequencing Project"/>
            <person name="Ware D."/>
        </authorList>
    </citation>
    <scope>NUCLEOTIDE SEQUENCE [LARGE SCALE GENOMIC DNA]</scope>
    <source>
        <tissue evidence="2">Seedling</tissue>
    </source>
</reference>
<protein>
    <submittedName>
        <fullName evidence="1 2">Avr9/Cf-9 rapidly elicited protein</fullName>
    </submittedName>
</protein>
<dbReference type="InParanoid" id="B6TKM9"/>
<organism evidence="1">
    <name type="scientific">Zea mays</name>
    <name type="common">Maize</name>
    <dbReference type="NCBI Taxonomy" id="4577"/>
    <lineage>
        <taxon>Eukaryota</taxon>
        <taxon>Viridiplantae</taxon>
        <taxon>Streptophyta</taxon>
        <taxon>Embryophyta</taxon>
        <taxon>Tracheophyta</taxon>
        <taxon>Spermatophyta</taxon>
        <taxon>Magnoliopsida</taxon>
        <taxon>Liliopsida</taxon>
        <taxon>Poales</taxon>
        <taxon>Poaceae</taxon>
        <taxon>PACMAD clade</taxon>
        <taxon>Panicoideae</taxon>
        <taxon>Andropogonodae</taxon>
        <taxon>Andropogoneae</taxon>
        <taxon>Tripsacinae</taxon>
        <taxon>Zea</taxon>
    </lineage>
</organism>
<evidence type="ECO:0000313" key="2">
    <source>
        <dbReference type="EMBL" id="ONM34849.1"/>
    </source>
</evidence>
<accession>B6TKM9</accession>
<dbReference type="EMBL" id="EU965544">
    <property type="protein sequence ID" value="ACG37662.1"/>
    <property type="molecule type" value="mRNA"/>
</dbReference>
<evidence type="ECO:0000313" key="1">
    <source>
        <dbReference type="EMBL" id="ACG37662.1"/>
    </source>
</evidence>
<dbReference type="OMA" id="YVRAAFF"/>
<dbReference type="InterPro" id="IPR008480">
    <property type="entry name" value="DUF761_pln"/>
</dbReference>
<dbReference type="EMBL" id="CM007649">
    <property type="protein sequence ID" value="ONM34849.1"/>
    <property type="molecule type" value="Genomic_DNA"/>
</dbReference>
<dbReference type="STRING" id="4577.B6TKM9"/>
<dbReference type="AlphaFoldDB" id="B6TKM9"/>
<dbReference type="PANTHER" id="PTHR33265">
    <property type="entry name" value="AVR9/CF-9 RAPIDLY ELICITED PROTEIN-RELATED"/>
    <property type="match status" value="1"/>
</dbReference>
<dbReference type="PANTHER" id="PTHR33265:SF6">
    <property type="entry name" value="OS01G0930500 PROTEIN"/>
    <property type="match status" value="1"/>
</dbReference>
<reference evidence="1" key="1">
    <citation type="journal article" date="2009" name="Plant Mol. Biol.">
        <title>Insights into corn genes derived from large-scale cDNA sequencing.</title>
        <authorList>
            <person name="Alexandrov N.N."/>
            <person name="Brover V.V."/>
            <person name="Freidin S."/>
            <person name="Troukhan M.E."/>
            <person name="Tatarinova T.V."/>
            <person name="Zhang H."/>
            <person name="Swaller T.J."/>
            <person name="Lu Y.P."/>
            <person name="Bouck J."/>
            <person name="Flavell R.B."/>
            <person name="Feldmann K.A."/>
        </authorList>
    </citation>
    <scope>NUCLEOTIDE SEQUENCE</scope>
</reference>
<dbReference type="Pfam" id="PF05553">
    <property type="entry name" value="DUF761"/>
    <property type="match status" value="1"/>
</dbReference>
<sequence>MEVHAAVGKRLWSYVRAAFFMARNGVLSNKRKLLLSVPHLLANRRRGTTRAVANLLSSHRGSTAAAAYALRRRDYEFSSCSNSSAGPSSFSSSRRRLPYFPCLSAAAEEDERQYDGYGSLSLPVEPAPPLARIDYHASAAASSPGLMLRGRGDGDDLAPEDEEEYVYAFASSSSSPALLLPGAASGEFSVRVSNYSSEDEAAGCDCDAVDADAEDFIRRFYDQLRRQNTHALLPCYMQQESVASSS</sequence>
<name>B6TKM9_MAIZE</name>
<proteinExistence type="evidence at transcript level"/>